<dbReference type="SUPFAM" id="SSF53335">
    <property type="entry name" value="S-adenosyl-L-methionine-dependent methyltransferases"/>
    <property type="match status" value="1"/>
</dbReference>
<dbReference type="Proteomes" id="UP000298381">
    <property type="component" value="Unassembled WGS sequence"/>
</dbReference>
<evidence type="ECO:0000256" key="2">
    <source>
        <dbReference type="ARBA" id="ARBA00022679"/>
    </source>
</evidence>
<dbReference type="GO" id="GO:0003723">
    <property type="term" value="F:RNA binding"/>
    <property type="evidence" value="ECO:0007669"/>
    <property type="project" value="UniProtKB-UniRule"/>
</dbReference>
<dbReference type="Gene3D" id="3.40.50.150">
    <property type="entry name" value="Vaccinia Virus protein VP39"/>
    <property type="match status" value="1"/>
</dbReference>
<dbReference type="GO" id="GO:0070043">
    <property type="term" value="F:rRNA (guanine-N7-)-methyltransferase activity"/>
    <property type="evidence" value="ECO:0007669"/>
    <property type="project" value="TreeGrafter"/>
</dbReference>
<evidence type="ECO:0000256" key="1">
    <source>
        <dbReference type="ARBA" id="ARBA00022603"/>
    </source>
</evidence>
<gene>
    <name evidence="5" type="ORF">E4100_07525</name>
</gene>
<accession>A0A4Z0D1N0</accession>
<dbReference type="PROSITE" id="PS51165">
    <property type="entry name" value="THUMP"/>
    <property type="match status" value="1"/>
</dbReference>
<dbReference type="Pfam" id="PF01170">
    <property type="entry name" value="UPF0020"/>
    <property type="match status" value="1"/>
</dbReference>
<dbReference type="Gene3D" id="3.30.2130.30">
    <property type="match status" value="1"/>
</dbReference>
<protein>
    <submittedName>
        <fullName evidence="5">Class I SAM-dependent RNA methyltransferase</fullName>
    </submittedName>
</protein>
<evidence type="ECO:0000259" key="4">
    <source>
        <dbReference type="PROSITE" id="PS51165"/>
    </source>
</evidence>
<dbReference type="Pfam" id="PF02926">
    <property type="entry name" value="THUMP"/>
    <property type="match status" value="1"/>
</dbReference>
<comment type="caution">
    <text evidence="5">The sequence shown here is derived from an EMBL/GenBank/DDBJ whole genome shotgun (WGS) entry which is preliminary data.</text>
</comment>
<dbReference type="AlphaFoldDB" id="A0A4Z0D1N0"/>
<dbReference type="InterPro" id="IPR029063">
    <property type="entry name" value="SAM-dependent_MTases_sf"/>
</dbReference>
<dbReference type="RefSeq" id="WP_135271428.1">
    <property type="nucleotide sequence ID" value="NZ_SRIB01000010.1"/>
</dbReference>
<dbReference type="OrthoDB" id="9809404at2"/>
<feature type="domain" description="THUMP" evidence="4">
    <location>
        <begin position="45"/>
        <end position="155"/>
    </location>
</feature>
<dbReference type="PANTHER" id="PTHR47313">
    <property type="entry name" value="RIBOSOMAL RNA LARGE SUBUNIT METHYLTRANSFERASE K/L"/>
    <property type="match status" value="1"/>
</dbReference>
<dbReference type="PROSITE" id="PS00092">
    <property type="entry name" value="N6_MTASE"/>
    <property type="match status" value="1"/>
</dbReference>
<keyword evidence="3" id="KW-0694">RNA-binding</keyword>
<dbReference type="SMART" id="SM00981">
    <property type="entry name" value="THUMP"/>
    <property type="match status" value="1"/>
</dbReference>
<dbReference type="InterPro" id="IPR004114">
    <property type="entry name" value="THUMP_dom"/>
</dbReference>
<dbReference type="CDD" id="cd11715">
    <property type="entry name" value="THUMP_AdoMetMT"/>
    <property type="match status" value="1"/>
</dbReference>
<dbReference type="PROSITE" id="PS01261">
    <property type="entry name" value="UPF0020"/>
    <property type="match status" value="1"/>
</dbReference>
<dbReference type="InterPro" id="IPR000241">
    <property type="entry name" value="RlmKL-like_Mtase"/>
</dbReference>
<dbReference type="InterPro" id="IPR053943">
    <property type="entry name" value="RlmKL-like_Mtase_CS"/>
</dbReference>
<evidence type="ECO:0000313" key="5">
    <source>
        <dbReference type="EMBL" id="TFZ39660.1"/>
    </source>
</evidence>
<evidence type="ECO:0000313" key="6">
    <source>
        <dbReference type="Proteomes" id="UP000298381"/>
    </source>
</evidence>
<dbReference type="Pfam" id="PF22020">
    <property type="entry name" value="RlmL_1st"/>
    <property type="match status" value="1"/>
</dbReference>
<dbReference type="PRINTS" id="PR00507">
    <property type="entry name" value="N12N6MTFRASE"/>
</dbReference>
<evidence type="ECO:0000256" key="3">
    <source>
        <dbReference type="PROSITE-ProRule" id="PRU00529"/>
    </source>
</evidence>
<name>A0A4Z0D1N0_9FIRM</name>
<sequence length="379" mass="44060">MKKFDIIASTTFGLEALTKRELLDLGYDEFLVENGRITIKGEMVDVVKLNLWLRTAERISIKVGEFKALTFTELFDKTKELPWEEWIDIDGNFMISGKSLNSKLFSVSDCQSIVEKAIVERLKENYDVEWFSKSKARFKVEVSINKDIATLTLNTSGDGLHKRGYRNRANLAPIKETLAASLVMLSYWNNERLLYDPFCGSGTILIEALLIGKNIAPGLDRKFDFEEWEVFPKEIVKAERIKARNLINHDSKLRIMGSDIDKKSILIARDNLANLGLEEEITFFVKDMRDVDIKNEYGVLITNPPYGVRMGNDDEVRQLYVDFGNKFRELDKWSIYVITNDEDFERYFGKRADRKRKLYNGRIKVDYYQFFGPKPIKER</sequence>
<keyword evidence="2 5" id="KW-0808">Transferase</keyword>
<keyword evidence="6" id="KW-1185">Reference proteome</keyword>
<proteinExistence type="predicted"/>
<dbReference type="PANTHER" id="PTHR47313:SF1">
    <property type="entry name" value="RIBOSOMAL RNA LARGE SUBUNIT METHYLTRANSFERASE K_L"/>
    <property type="match status" value="1"/>
</dbReference>
<dbReference type="InterPro" id="IPR002052">
    <property type="entry name" value="DNA_methylase_N6_adenine_CS"/>
</dbReference>
<dbReference type="GO" id="GO:0008990">
    <property type="term" value="F:rRNA (guanine-N2-)-methyltransferase activity"/>
    <property type="evidence" value="ECO:0007669"/>
    <property type="project" value="TreeGrafter"/>
</dbReference>
<dbReference type="InterPro" id="IPR054170">
    <property type="entry name" value="RlmL_1st"/>
</dbReference>
<reference evidence="5 6" key="1">
    <citation type="submission" date="2019-03" db="EMBL/GenBank/DDBJ databases">
        <title>Draft genome sequence data and analysis of a Fermenting Bacterium, Soehngenia longevitae strain 1933PT, isolated from petroleum reservoir in Azerbaijan.</title>
        <authorList>
            <person name="Grouzdev D.S."/>
            <person name="Bidzhieva S.K."/>
            <person name="Sokolova D.S."/>
            <person name="Tourova T.P."/>
            <person name="Poltaraus A.B."/>
            <person name="Nazina T.N."/>
        </authorList>
    </citation>
    <scope>NUCLEOTIDE SEQUENCE [LARGE SCALE GENOMIC DNA]</scope>
    <source>
        <strain evidence="5 6">1933P</strain>
    </source>
</reference>
<keyword evidence="1 5" id="KW-0489">Methyltransferase</keyword>
<dbReference type="EMBL" id="SRIB01000010">
    <property type="protein sequence ID" value="TFZ39660.1"/>
    <property type="molecule type" value="Genomic_DNA"/>
</dbReference>
<organism evidence="5 6">
    <name type="scientific">Soehngenia longivitae</name>
    <dbReference type="NCBI Taxonomy" id="2562294"/>
    <lineage>
        <taxon>Bacteria</taxon>
        <taxon>Bacillati</taxon>
        <taxon>Bacillota</taxon>
        <taxon>Tissierellia</taxon>
        <taxon>Tissierellales</taxon>
        <taxon>Tissierellaceae</taxon>
        <taxon>Soehngenia</taxon>
    </lineage>
</organism>